<comment type="catalytic activity">
    <reaction evidence="8">
        <text>L-valine + 2-oxoglutarate = 3-methyl-2-oxobutanoate + L-glutamate</text>
        <dbReference type="Rhea" id="RHEA:24813"/>
        <dbReference type="ChEBI" id="CHEBI:11851"/>
        <dbReference type="ChEBI" id="CHEBI:16810"/>
        <dbReference type="ChEBI" id="CHEBI:29985"/>
        <dbReference type="ChEBI" id="CHEBI:57762"/>
        <dbReference type="EC" id="2.6.1.42"/>
    </reaction>
</comment>
<dbReference type="FunFam" id="3.20.10.10:FF:000002">
    <property type="entry name" value="D-alanine aminotransferase"/>
    <property type="match status" value="1"/>
</dbReference>
<name>A0A172U0R7_9BACT</name>
<evidence type="ECO:0000256" key="5">
    <source>
        <dbReference type="ARBA" id="ARBA00009320"/>
    </source>
</evidence>
<comment type="similarity">
    <text evidence="5">Belongs to the class-IV pyridoxal-phosphate-dependent aminotransferase family.</text>
</comment>
<evidence type="ECO:0000313" key="11">
    <source>
        <dbReference type="EMBL" id="ANE52778.1"/>
    </source>
</evidence>
<dbReference type="RefSeq" id="WP_066407849.1">
    <property type="nucleotide sequence ID" value="NZ_CP011390.1"/>
</dbReference>
<dbReference type="Proteomes" id="UP000077177">
    <property type="component" value="Chromosome"/>
</dbReference>
<comment type="pathway">
    <text evidence="4">Amino-acid biosynthesis; L-leucine biosynthesis; L-leucine from 3-methyl-2-oxobutanoate: step 4/4.</text>
</comment>
<keyword evidence="12" id="KW-1185">Reference proteome</keyword>
<comment type="cofactor">
    <cofactor evidence="1">
        <name>pyridoxal 5'-phosphate</name>
        <dbReference type="ChEBI" id="CHEBI:597326"/>
    </cofactor>
</comment>
<comment type="pathway">
    <text evidence="2">Amino-acid biosynthesis; L-isoleucine biosynthesis; L-isoleucine from 2-oxobutanoate: step 4/4.</text>
</comment>
<evidence type="ECO:0000256" key="7">
    <source>
        <dbReference type="ARBA" id="ARBA00022898"/>
    </source>
</evidence>
<dbReference type="PANTHER" id="PTHR42743">
    <property type="entry name" value="AMINO-ACID AMINOTRANSFERASE"/>
    <property type="match status" value="1"/>
</dbReference>
<proteinExistence type="inferred from homology"/>
<evidence type="ECO:0000256" key="3">
    <source>
        <dbReference type="ARBA" id="ARBA00004931"/>
    </source>
</evidence>
<dbReference type="STRING" id="1492898.SY85_22160"/>
<dbReference type="Gene3D" id="3.30.470.10">
    <property type="match status" value="1"/>
</dbReference>
<dbReference type="InterPro" id="IPR043132">
    <property type="entry name" value="BCAT-like_C"/>
</dbReference>
<comment type="catalytic activity">
    <reaction evidence="9">
        <text>L-isoleucine + 2-oxoglutarate = (S)-3-methyl-2-oxopentanoate + L-glutamate</text>
        <dbReference type="Rhea" id="RHEA:24801"/>
        <dbReference type="ChEBI" id="CHEBI:16810"/>
        <dbReference type="ChEBI" id="CHEBI:29985"/>
        <dbReference type="ChEBI" id="CHEBI:35146"/>
        <dbReference type="ChEBI" id="CHEBI:58045"/>
        <dbReference type="EC" id="2.6.1.42"/>
    </reaction>
</comment>
<dbReference type="PATRIC" id="fig|1492898.3.peg.4812"/>
<evidence type="ECO:0000313" key="12">
    <source>
        <dbReference type="Proteomes" id="UP000077177"/>
    </source>
</evidence>
<dbReference type="Gene3D" id="3.20.10.10">
    <property type="entry name" value="D-amino Acid Aminotransferase, subunit A, domain 2"/>
    <property type="match status" value="1"/>
</dbReference>
<protein>
    <recommendedName>
        <fullName evidence="6">branched-chain-amino-acid transaminase</fullName>
        <ecNumber evidence="6">2.6.1.42</ecNumber>
    </recommendedName>
</protein>
<dbReference type="AlphaFoldDB" id="A0A172U0R7"/>
<organism evidence="11 12">
    <name type="scientific">Flavisolibacter tropicus</name>
    <dbReference type="NCBI Taxonomy" id="1492898"/>
    <lineage>
        <taxon>Bacteria</taxon>
        <taxon>Pseudomonadati</taxon>
        <taxon>Bacteroidota</taxon>
        <taxon>Chitinophagia</taxon>
        <taxon>Chitinophagales</taxon>
        <taxon>Chitinophagaceae</taxon>
        <taxon>Flavisolibacter</taxon>
    </lineage>
</organism>
<dbReference type="KEGG" id="fla:SY85_22160"/>
<gene>
    <name evidence="11" type="ORF">SY85_22160</name>
</gene>
<dbReference type="EMBL" id="CP011390">
    <property type="protein sequence ID" value="ANE52778.1"/>
    <property type="molecule type" value="Genomic_DNA"/>
</dbReference>
<reference evidence="12" key="1">
    <citation type="submission" date="2015-01" db="EMBL/GenBank/DDBJ databases">
        <title>Flavisolibacter sp./LCS9/ whole genome sequencing.</title>
        <authorList>
            <person name="Kim M.K."/>
            <person name="Srinivasan S."/>
            <person name="Lee J.-J."/>
        </authorList>
    </citation>
    <scope>NUCLEOTIDE SEQUENCE [LARGE SCALE GENOMIC DNA]</scope>
    <source>
        <strain evidence="12">LCS9</strain>
    </source>
</reference>
<sequence>MNRWTYINDSFVTEANANLHISDLAIQRGYGVFDYLKTIDNQPVFLEEHLQRFYYSAEQMHLPIQQPPARLSNIIHELIQHNNMGTSGIRLTLTGGYSPDGYTIATPNLLITQLPLSLPSVEAFEKGIHLAIYEHLRTLPHVKSINYAMAVWLQPHLRKQGADDVVYHLNGIVSECPRANIFIVKDGVVVTPDSNILLGITRQKLIATARHKFQVEERPVTLQELKNSQEVFITSTTKQVLPVTTIDGEPIANGKPGPVTQQLYKMLKDLQGPL</sequence>
<reference evidence="11 12" key="2">
    <citation type="journal article" date="2016" name="Int. J. Syst. Evol. Microbiol.">
        <title>Flavisolibacter tropicus sp. nov., isolated from tropical soil.</title>
        <authorList>
            <person name="Lee J.J."/>
            <person name="Kang M.S."/>
            <person name="Kim G.S."/>
            <person name="Lee C.S."/>
            <person name="Lim S."/>
            <person name="Lee J."/>
            <person name="Roh S.H."/>
            <person name="Kang H."/>
            <person name="Ha J.M."/>
            <person name="Bae S."/>
            <person name="Jung H.Y."/>
            <person name="Kim M.K."/>
        </authorList>
    </citation>
    <scope>NUCLEOTIDE SEQUENCE [LARGE SCALE GENOMIC DNA]</scope>
    <source>
        <strain evidence="11 12">LCS9</strain>
    </source>
</reference>
<evidence type="ECO:0000256" key="6">
    <source>
        <dbReference type="ARBA" id="ARBA00013053"/>
    </source>
</evidence>
<comment type="pathway">
    <text evidence="3">Amino-acid biosynthesis; L-valine biosynthesis; L-valine from pyruvate: step 4/4.</text>
</comment>
<dbReference type="InterPro" id="IPR001544">
    <property type="entry name" value="Aminotrans_IV"/>
</dbReference>
<dbReference type="GO" id="GO:0004084">
    <property type="term" value="F:branched-chain-amino-acid transaminase activity"/>
    <property type="evidence" value="ECO:0007669"/>
    <property type="project" value="UniProtKB-EC"/>
</dbReference>
<keyword evidence="7" id="KW-0663">Pyridoxal phosphate</keyword>
<dbReference type="GO" id="GO:0046394">
    <property type="term" value="P:carboxylic acid biosynthetic process"/>
    <property type="evidence" value="ECO:0007669"/>
    <property type="project" value="UniProtKB-ARBA"/>
</dbReference>
<evidence type="ECO:0000256" key="9">
    <source>
        <dbReference type="ARBA" id="ARBA00048798"/>
    </source>
</evidence>
<evidence type="ECO:0000256" key="10">
    <source>
        <dbReference type="ARBA" id="ARBA00049229"/>
    </source>
</evidence>
<comment type="catalytic activity">
    <reaction evidence="10">
        <text>L-leucine + 2-oxoglutarate = 4-methyl-2-oxopentanoate + L-glutamate</text>
        <dbReference type="Rhea" id="RHEA:18321"/>
        <dbReference type="ChEBI" id="CHEBI:16810"/>
        <dbReference type="ChEBI" id="CHEBI:17865"/>
        <dbReference type="ChEBI" id="CHEBI:29985"/>
        <dbReference type="ChEBI" id="CHEBI:57427"/>
        <dbReference type="EC" id="2.6.1.42"/>
    </reaction>
</comment>
<evidence type="ECO:0000256" key="2">
    <source>
        <dbReference type="ARBA" id="ARBA00004824"/>
    </source>
</evidence>
<dbReference type="GO" id="GO:0008652">
    <property type="term" value="P:amino acid biosynthetic process"/>
    <property type="evidence" value="ECO:0007669"/>
    <property type="project" value="UniProtKB-ARBA"/>
</dbReference>
<dbReference type="EC" id="2.6.1.42" evidence="6"/>
<dbReference type="SUPFAM" id="SSF56752">
    <property type="entry name" value="D-aminoacid aminotransferase-like PLP-dependent enzymes"/>
    <property type="match status" value="1"/>
</dbReference>
<dbReference type="InterPro" id="IPR050571">
    <property type="entry name" value="Class-IV_PLP-Dep_Aminotrnsfr"/>
</dbReference>
<dbReference type="InterPro" id="IPR043131">
    <property type="entry name" value="BCAT-like_N"/>
</dbReference>
<dbReference type="Pfam" id="PF01063">
    <property type="entry name" value="Aminotran_4"/>
    <property type="match status" value="1"/>
</dbReference>
<dbReference type="OrthoDB" id="9805628at2"/>
<dbReference type="PANTHER" id="PTHR42743:SF11">
    <property type="entry name" value="AMINODEOXYCHORISMATE LYASE"/>
    <property type="match status" value="1"/>
</dbReference>
<dbReference type="InterPro" id="IPR036038">
    <property type="entry name" value="Aminotransferase-like"/>
</dbReference>
<evidence type="ECO:0000256" key="1">
    <source>
        <dbReference type="ARBA" id="ARBA00001933"/>
    </source>
</evidence>
<evidence type="ECO:0000256" key="4">
    <source>
        <dbReference type="ARBA" id="ARBA00005072"/>
    </source>
</evidence>
<accession>A0A172U0R7</accession>
<evidence type="ECO:0000256" key="8">
    <source>
        <dbReference type="ARBA" id="ARBA00048212"/>
    </source>
</evidence>